<dbReference type="SUPFAM" id="SSF55729">
    <property type="entry name" value="Acyl-CoA N-acyltransferases (Nat)"/>
    <property type="match status" value="2"/>
</dbReference>
<comment type="similarity">
    <text evidence="1">Belongs to the FemABX family.</text>
</comment>
<dbReference type="AlphaFoldDB" id="A0A7C4M2K6"/>
<accession>A0A7C4M2K6</accession>
<sequence length="333" mass="39620">MEIKEIENKNIWENFINRYCPEALFQSWLWGEVVKRNQHLWRWGIFDKKELIGIAQVNKVKAKRGTFLHIRHGPIFSSLNVSNYEFFLSFLKNIAKKEKASFLRISPLLLDNEENRNFFKKIGFRNSPIHAMDGEYCWVLDINKSENELLAGMRKTTRYLIKKAEKLGVEIIKSKKFKDLDDFFSLYAETARRHKFVQHVSIREEFEELSKEDKIIIFKGCYQKKLLAVALIIFYNNQAIYHHSASIEQKIPVNYLLQWEAIKEAKRLGKNLYNFWGVAPEGKKRHPWLGHSLFKRGFGGRIISYLHAQDYPLSIRYCTTYVIELLRKWRKGY</sequence>
<dbReference type="EMBL" id="DSYQ01000011">
    <property type="protein sequence ID" value="HGT71154.1"/>
    <property type="molecule type" value="Genomic_DNA"/>
</dbReference>
<dbReference type="InterPro" id="IPR003447">
    <property type="entry name" value="FEMABX"/>
</dbReference>
<proteinExistence type="inferred from homology"/>
<evidence type="ECO:0000256" key="5">
    <source>
        <dbReference type="ARBA" id="ARBA00023315"/>
    </source>
</evidence>
<dbReference type="GO" id="GO:0009252">
    <property type="term" value="P:peptidoglycan biosynthetic process"/>
    <property type="evidence" value="ECO:0007669"/>
    <property type="project" value="UniProtKB-KW"/>
</dbReference>
<comment type="caution">
    <text evidence="7">The sequence shown here is derived from an EMBL/GenBank/DDBJ whole genome shotgun (WGS) entry which is preliminary data.</text>
</comment>
<keyword evidence="3" id="KW-0133">Cell shape</keyword>
<protein>
    <submittedName>
        <fullName evidence="7">Peptidoglycan bridge formation glycyltransferase FemA/FemB family protein</fullName>
    </submittedName>
</protein>
<organism evidence="7">
    <name type="scientific">candidate division CPR3 bacterium</name>
    <dbReference type="NCBI Taxonomy" id="2268181"/>
    <lineage>
        <taxon>Bacteria</taxon>
        <taxon>Bacteria division CPR3</taxon>
    </lineage>
</organism>
<evidence type="ECO:0000256" key="4">
    <source>
        <dbReference type="ARBA" id="ARBA00022984"/>
    </source>
</evidence>
<evidence type="ECO:0000313" key="7">
    <source>
        <dbReference type="EMBL" id="HGT71154.1"/>
    </source>
</evidence>
<reference evidence="7" key="1">
    <citation type="journal article" date="2020" name="mSystems">
        <title>Genome- and Community-Level Interaction Insights into Carbon Utilization and Element Cycling Functions of Hydrothermarchaeota in Hydrothermal Sediment.</title>
        <authorList>
            <person name="Zhou Z."/>
            <person name="Liu Y."/>
            <person name="Xu W."/>
            <person name="Pan J."/>
            <person name="Luo Z.H."/>
            <person name="Li M."/>
        </authorList>
    </citation>
    <scope>NUCLEOTIDE SEQUENCE [LARGE SCALE GENOMIC DNA]</scope>
    <source>
        <strain evidence="7">SpSt-579</strain>
    </source>
</reference>
<dbReference type="PROSITE" id="PS51191">
    <property type="entry name" value="FEMABX"/>
    <property type="match status" value="1"/>
</dbReference>
<dbReference type="Gene3D" id="3.40.630.30">
    <property type="match status" value="2"/>
</dbReference>
<name>A0A7C4M2K6_UNCC3</name>
<gene>
    <name evidence="7" type="ORF">ENT43_02755</name>
</gene>
<keyword evidence="4" id="KW-0573">Peptidoglycan synthesis</keyword>
<dbReference type="Pfam" id="PF02388">
    <property type="entry name" value="FemAB"/>
    <property type="match status" value="2"/>
</dbReference>
<evidence type="ECO:0000256" key="6">
    <source>
        <dbReference type="ARBA" id="ARBA00023316"/>
    </source>
</evidence>
<dbReference type="GO" id="GO:0008360">
    <property type="term" value="P:regulation of cell shape"/>
    <property type="evidence" value="ECO:0007669"/>
    <property type="project" value="UniProtKB-KW"/>
</dbReference>
<keyword evidence="5" id="KW-0012">Acyltransferase</keyword>
<keyword evidence="6" id="KW-0961">Cell wall biogenesis/degradation</keyword>
<keyword evidence="2 7" id="KW-0808">Transferase</keyword>
<dbReference type="GO" id="GO:0016755">
    <property type="term" value="F:aminoacyltransferase activity"/>
    <property type="evidence" value="ECO:0007669"/>
    <property type="project" value="InterPro"/>
</dbReference>
<dbReference type="PANTHER" id="PTHR36174">
    <property type="entry name" value="LIPID II:GLYCINE GLYCYLTRANSFERASE"/>
    <property type="match status" value="1"/>
</dbReference>
<evidence type="ECO:0000256" key="3">
    <source>
        <dbReference type="ARBA" id="ARBA00022960"/>
    </source>
</evidence>
<dbReference type="GO" id="GO:0071555">
    <property type="term" value="P:cell wall organization"/>
    <property type="evidence" value="ECO:0007669"/>
    <property type="project" value="UniProtKB-KW"/>
</dbReference>
<dbReference type="PANTHER" id="PTHR36174:SF1">
    <property type="entry name" value="LIPID II:GLYCINE GLYCYLTRANSFERASE"/>
    <property type="match status" value="1"/>
</dbReference>
<evidence type="ECO:0000256" key="1">
    <source>
        <dbReference type="ARBA" id="ARBA00009943"/>
    </source>
</evidence>
<evidence type="ECO:0000256" key="2">
    <source>
        <dbReference type="ARBA" id="ARBA00022679"/>
    </source>
</evidence>
<dbReference type="InterPro" id="IPR050644">
    <property type="entry name" value="PG_Glycine_Bridge_Synth"/>
</dbReference>
<dbReference type="InterPro" id="IPR016181">
    <property type="entry name" value="Acyl_CoA_acyltransferase"/>
</dbReference>